<gene>
    <name evidence="1" type="ORF">J2Z19_002242</name>
</gene>
<accession>A0ACC5SUM1</accession>
<evidence type="ECO:0000313" key="1">
    <source>
        <dbReference type="EMBL" id="MBP1872530.1"/>
    </source>
</evidence>
<proteinExistence type="predicted"/>
<dbReference type="Proteomes" id="UP000823773">
    <property type="component" value="Unassembled WGS sequence"/>
</dbReference>
<protein>
    <submittedName>
        <fullName evidence="1">ABC-type spermidine/putrescine transport system permease subunit I</fullName>
    </submittedName>
</protein>
<comment type="caution">
    <text evidence="1">The sequence shown here is derived from an EMBL/GenBank/DDBJ whole genome shotgun (WGS) entry which is preliminary data.</text>
</comment>
<name>A0ACC5SUM1_ENSAD</name>
<keyword evidence="2" id="KW-1185">Reference proteome</keyword>
<evidence type="ECO:0000313" key="2">
    <source>
        <dbReference type="Proteomes" id="UP000823773"/>
    </source>
</evidence>
<sequence length="284" mass="31035">MGSEGTSTRNLKGLLLIGPPLAVMVCLLLYPAGVSIVQTLQETAADGSVSWSLARYHRFFTDPYSVANYVRTVWTTVVTLILLIAICLPIAIYLHFTRSRLAAVVQALALFPMFVPGIIVAYALIRYIGPNGLLQSLLEVVGFNSYSSPYLTPWGPVIGLVWDHMPLTLLILTAGMAKVSQEAIEAARDVGAGYVVIFHRIILPLMVESLLVVMALNVISLFGSFVIPYMLGPASPEMMGPYMLRTFSEVRQPDFAAAQAVITFLTCSVFGILYVVMLTRKQDV</sequence>
<dbReference type="EMBL" id="JAGGJR010000003">
    <property type="protein sequence ID" value="MBP1872530.1"/>
    <property type="molecule type" value="Genomic_DNA"/>
</dbReference>
<organism evidence="1 2">
    <name type="scientific">Ensifer adhaerens</name>
    <name type="common">Sinorhizobium morelense</name>
    <dbReference type="NCBI Taxonomy" id="106592"/>
    <lineage>
        <taxon>Bacteria</taxon>
        <taxon>Pseudomonadati</taxon>
        <taxon>Pseudomonadota</taxon>
        <taxon>Alphaproteobacteria</taxon>
        <taxon>Hyphomicrobiales</taxon>
        <taxon>Rhizobiaceae</taxon>
        <taxon>Sinorhizobium/Ensifer group</taxon>
        <taxon>Ensifer</taxon>
    </lineage>
</organism>
<reference evidence="1" key="1">
    <citation type="submission" date="2021-03" db="EMBL/GenBank/DDBJ databases">
        <title>Genomic Encyclopedia of Type Strains, Phase IV (KMG-IV): sequencing the most valuable type-strain genomes for metagenomic binning, comparative biology and taxonomic classification.</title>
        <authorList>
            <person name="Goeker M."/>
        </authorList>
    </citation>
    <scope>NUCLEOTIDE SEQUENCE</scope>
    <source>
        <strain evidence="1">DSM 18131</strain>
    </source>
</reference>